<keyword evidence="2" id="KW-1185">Reference proteome</keyword>
<organism evidence="1 2">
    <name type="scientific">Paenibacillus harenae</name>
    <dbReference type="NCBI Taxonomy" id="306543"/>
    <lineage>
        <taxon>Bacteria</taxon>
        <taxon>Bacillati</taxon>
        <taxon>Bacillota</taxon>
        <taxon>Bacilli</taxon>
        <taxon>Bacillales</taxon>
        <taxon>Paenibacillaceae</taxon>
        <taxon>Paenibacillus</taxon>
    </lineage>
</organism>
<sequence length="307" mass="35821">MVSRNLCRLVQEISEDMWKELDFAFSNNTSIEETTVTHLIWKSLMSCQYFESVVTKKPGNVEEYKTGADLDWWFIDKKKQKCIGLRIQSKIINKTCTGYNKLKHKVGDEYQINILIDSAREEKLIPLYSFYSYSYSHTESSRTWEFAFAHKIKEVFLQSIRTVHNREVINECLFSAEELFCPINNIDDFVDLFSRATNIKNPEHYVMEGLPDYINTMLINKQESIKKRIGGKRKRGTLIMPHVLGQNRSLLDMMKNSLLTFKNVNVNTIKKLLINLFKGNREQITLVDFPTTGPDVKYIMVSLLESN</sequence>
<comment type="caution">
    <text evidence="1">The sequence shown here is derived from an EMBL/GenBank/DDBJ whole genome shotgun (WGS) entry which is preliminary data.</text>
</comment>
<protein>
    <recommendedName>
        <fullName evidence="3">Restriction endonuclease</fullName>
    </recommendedName>
</protein>
<gene>
    <name evidence="1" type="ORF">J2T15_004406</name>
</gene>
<dbReference type="EMBL" id="JAUSSU010000009">
    <property type="protein sequence ID" value="MDQ0114949.1"/>
    <property type="molecule type" value="Genomic_DNA"/>
</dbReference>
<dbReference type="RefSeq" id="WP_307206331.1">
    <property type="nucleotide sequence ID" value="NZ_JAUSSU010000009.1"/>
</dbReference>
<evidence type="ECO:0000313" key="2">
    <source>
        <dbReference type="Proteomes" id="UP001229346"/>
    </source>
</evidence>
<dbReference type="Proteomes" id="UP001229346">
    <property type="component" value="Unassembled WGS sequence"/>
</dbReference>
<evidence type="ECO:0008006" key="3">
    <source>
        <dbReference type="Google" id="ProtNLM"/>
    </source>
</evidence>
<proteinExistence type="predicted"/>
<dbReference type="Pfam" id="PF20320">
    <property type="entry name" value="DUF6615"/>
    <property type="match status" value="1"/>
</dbReference>
<evidence type="ECO:0000313" key="1">
    <source>
        <dbReference type="EMBL" id="MDQ0114949.1"/>
    </source>
</evidence>
<dbReference type="InterPro" id="IPR046723">
    <property type="entry name" value="DUF6615"/>
</dbReference>
<reference evidence="1 2" key="1">
    <citation type="submission" date="2023-07" db="EMBL/GenBank/DDBJ databases">
        <title>Sorghum-associated microbial communities from plants grown in Nebraska, USA.</title>
        <authorList>
            <person name="Schachtman D."/>
        </authorList>
    </citation>
    <scope>NUCLEOTIDE SEQUENCE [LARGE SCALE GENOMIC DNA]</scope>
    <source>
        <strain evidence="1 2">CC482</strain>
    </source>
</reference>
<name>A0ABT9U5N2_PAEHA</name>
<accession>A0ABT9U5N2</accession>